<proteinExistence type="predicted"/>
<evidence type="ECO:0000259" key="1">
    <source>
        <dbReference type="Pfam" id="PF17775"/>
    </source>
</evidence>
<dbReference type="Pfam" id="PF02810">
    <property type="entry name" value="SEC-C"/>
    <property type="match status" value="1"/>
</dbReference>
<dbReference type="InterPro" id="IPR004027">
    <property type="entry name" value="SEC_C_motif"/>
</dbReference>
<dbReference type="Pfam" id="PF17775">
    <property type="entry name" value="YchJ_M-like"/>
    <property type="match status" value="1"/>
</dbReference>
<evidence type="ECO:0000313" key="2">
    <source>
        <dbReference type="EMBL" id="MBM7473088.1"/>
    </source>
</evidence>
<dbReference type="EMBL" id="JAFBBU010000001">
    <property type="protein sequence ID" value="MBM7473088.1"/>
    <property type="molecule type" value="Genomic_DNA"/>
</dbReference>
<comment type="caution">
    <text evidence="2">The sequence shown here is derived from an EMBL/GenBank/DDBJ whole genome shotgun (WGS) entry which is preliminary data.</text>
</comment>
<gene>
    <name evidence="2" type="ORF">JOE66_002722</name>
</gene>
<dbReference type="InterPro" id="IPR032710">
    <property type="entry name" value="NTF2-like_dom_sf"/>
</dbReference>
<sequence>MTGTPAFAWPQLAETDRCPCLSGLPYGECCAPAHSGAQPSLTAERLMRSRYSAFVLGDEPYLLATWHSSTRPVSLGLDPAQRFYRLDILSKTGGGMLDRSGTVEFVARFRLDGRAGRLHETSRFVSERGCWFYVDGILGDS</sequence>
<reference evidence="2 3" key="1">
    <citation type="submission" date="2021-01" db="EMBL/GenBank/DDBJ databases">
        <title>Sequencing the genomes of 1000 actinobacteria strains.</title>
        <authorList>
            <person name="Klenk H.-P."/>
        </authorList>
    </citation>
    <scope>NUCLEOTIDE SEQUENCE [LARGE SCALE GENOMIC DNA]</scope>
    <source>
        <strain evidence="2 3">DSM 13057</strain>
    </source>
</reference>
<organism evidence="2 3">
    <name type="scientific">Subtercola frigoramans</name>
    <dbReference type="NCBI Taxonomy" id="120298"/>
    <lineage>
        <taxon>Bacteria</taxon>
        <taxon>Bacillati</taxon>
        <taxon>Actinomycetota</taxon>
        <taxon>Actinomycetes</taxon>
        <taxon>Micrococcales</taxon>
        <taxon>Microbacteriaceae</taxon>
        <taxon>Subtercola</taxon>
    </lineage>
</organism>
<keyword evidence="3" id="KW-1185">Reference proteome</keyword>
<evidence type="ECO:0000313" key="3">
    <source>
        <dbReference type="Proteomes" id="UP000776164"/>
    </source>
</evidence>
<name>A0ABS2L7L2_9MICO</name>
<dbReference type="Proteomes" id="UP000776164">
    <property type="component" value="Unassembled WGS sequence"/>
</dbReference>
<dbReference type="Gene3D" id="3.10.450.50">
    <property type="match status" value="1"/>
</dbReference>
<dbReference type="RefSeq" id="WP_239518315.1">
    <property type="nucleotide sequence ID" value="NZ_BAAAHT010000010.1"/>
</dbReference>
<dbReference type="SUPFAM" id="SSF54427">
    <property type="entry name" value="NTF2-like"/>
    <property type="match status" value="1"/>
</dbReference>
<accession>A0ABS2L7L2</accession>
<protein>
    <submittedName>
        <fullName evidence="2">SEC-C motif-containing protein</fullName>
    </submittedName>
</protein>
<dbReference type="InterPro" id="IPR048469">
    <property type="entry name" value="YchJ-like_M"/>
</dbReference>
<feature type="domain" description="YchJ-like middle NTF2-like" evidence="1">
    <location>
        <begin position="42"/>
        <end position="136"/>
    </location>
</feature>